<accession>A0A0N8GKT4</accession>
<dbReference type="Pfam" id="PF01546">
    <property type="entry name" value="Peptidase_M20"/>
    <property type="match status" value="1"/>
</dbReference>
<evidence type="ECO:0000256" key="5">
    <source>
        <dbReference type="ARBA" id="ARBA00022833"/>
    </source>
</evidence>
<keyword evidence="5" id="KW-0862">Zinc</keyword>
<dbReference type="RefSeq" id="WP_062422490.1">
    <property type="nucleotide sequence ID" value="NZ_BBYA01000010.1"/>
</dbReference>
<keyword evidence="4" id="KW-0378">Hydrolase</keyword>
<dbReference type="OrthoDB" id="9792335at2"/>
<organism evidence="6 7">
    <name type="scientific">Leptolinea tardivitalis</name>
    <dbReference type="NCBI Taxonomy" id="229920"/>
    <lineage>
        <taxon>Bacteria</taxon>
        <taxon>Bacillati</taxon>
        <taxon>Chloroflexota</taxon>
        <taxon>Anaerolineae</taxon>
        <taxon>Anaerolineales</taxon>
        <taxon>Anaerolineaceae</taxon>
        <taxon>Leptolinea</taxon>
    </lineage>
</organism>
<keyword evidence="2" id="KW-0645">Protease</keyword>
<comment type="similarity">
    <text evidence="1">Belongs to the peptidase M20A family.</text>
</comment>
<reference evidence="6 7" key="1">
    <citation type="submission" date="2015-07" db="EMBL/GenBank/DDBJ databases">
        <title>Genome sequence of Leptolinea tardivitalis DSM 16556.</title>
        <authorList>
            <person name="Hemp J."/>
            <person name="Ward L.M."/>
            <person name="Pace L.A."/>
            <person name="Fischer W.W."/>
        </authorList>
    </citation>
    <scope>NUCLEOTIDE SEQUENCE [LARGE SCALE GENOMIC DNA]</scope>
    <source>
        <strain evidence="6 7">YMTK-2</strain>
    </source>
</reference>
<dbReference type="InterPro" id="IPR002933">
    <property type="entry name" value="Peptidase_M20"/>
</dbReference>
<sequence>MVIQLLIAFTILLLFMAAVMLIAAVRFARPLPDYPVVELEEVDGDVLAEHLSEVIRCRTIAADELTTTMRDDYFNLHRVLLKQFPRVHTTLEVRSSQDLSLLYIWPGRNPKLPGVLLSGHYDVPPVDPKTVDKWKVPPFSGQVKDGFIWGRGTLQGKGQMVAILQAVETMLRNGYKPERTVYLSFGHDCLTGGKMGACRTAAYLKKAGVRLEVVLDEGDWIAGDYFPGMTGSAAVIGVSERGHIRFDFTTQNTKRTDNKLDILSHALSRLADHPLPASLKEIRESYRGLVGAISYTQQVIFANTWLLSWLAHSLILKHPEAQMRSTTQFIPVLFNGSLEQAHAEVDVFLMPGESIAAVSDHIRKAVQDERVLFQAESDRAWEAPKPSSPDSAAYQTIERAVLEVYDGIPVAPVVQPWPGDARFYTSICRNVFRFTPLLVPPEDDLELDGINERIRVKSLVKMTQFYIRLLQIWGVSTIS</sequence>
<dbReference type="GO" id="GO:0006508">
    <property type="term" value="P:proteolysis"/>
    <property type="evidence" value="ECO:0007669"/>
    <property type="project" value="UniProtKB-KW"/>
</dbReference>
<dbReference type="STRING" id="229920.ADM99_15860"/>
<dbReference type="Proteomes" id="UP000050430">
    <property type="component" value="Unassembled WGS sequence"/>
</dbReference>
<comment type="caution">
    <text evidence="6">The sequence shown here is derived from an EMBL/GenBank/DDBJ whole genome shotgun (WGS) entry which is preliminary data.</text>
</comment>
<dbReference type="SUPFAM" id="SSF53187">
    <property type="entry name" value="Zn-dependent exopeptidases"/>
    <property type="match status" value="1"/>
</dbReference>
<evidence type="ECO:0008006" key="8">
    <source>
        <dbReference type="Google" id="ProtNLM"/>
    </source>
</evidence>
<dbReference type="InterPro" id="IPR047177">
    <property type="entry name" value="Pept_M20A"/>
</dbReference>
<keyword evidence="7" id="KW-1185">Reference proteome</keyword>
<gene>
    <name evidence="6" type="ORF">ADM99_15860</name>
</gene>
<evidence type="ECO:0000256" key="3">
    <source>
        <dbReference type="ARBA" id="ARBA00022723"/>
    </source>
</evidence>
<dbReference type="PATRIC" id="fig|229920.5.peg.548"/>
<dbReference type="EMBL" id="LGCK01000014">
    <property type="protein sequence ID" value="KPL70586.1"/>
    <property type="molecule type" value="Genomic_DNA"/>
</dbReference>
<evidence type="ECO:0000256" key="4">
    <source>
        <dbReference type="ARBA" id="ARBA00022801"/>
    </source>
</evidence>
<evidence type="ECO:0000313" key="6">
    <source>
        <dbReference type="EMBL" id="KPL70586.1"/>
    </source>
</evidence>
<dbReference type="GO" id="GO:0008233">
    <property type="term" value="F:peptidase activity"/>
    <property type="evidence" value="ECO:0007669"/>
    <property type="project" value="UniProtKB-KW"/>
</dbReference>
<dbReference type="Gene3D" id="1.10.150.900">
    <property type="match status" value="1"/>
</dbReference>
<evidence type="ECO:0000256" key="2">
    <source>
        <dbReference type="ARBA" id="ARBA00022670"/>
    </source>
</evidence>
<dbReference type="AlphaFoldDB" id="A0A0N8GKT4"/>
<protein>
    <recommendedName>
        <fullName evidence="8">Peptidase M20 dimerisation domain-containing protein</fullName>
    </recommendedName>
</protein>
<dbReference type="PANTHER" id="PTHR45962">
    <property type="entry name" value="N-FATTY-ACYL-AMINO ACID SYNTHASE/HYDROLASE PM20D1"/>
    <property type="match status" value="1"/>
</dbReference>
<dbReference type="GO" id="GO:0046872">
    <property type="term" value="F:metal ion binding"/>
    <property type="evidence" value="ECO:0007669"/>
    <property type="project" value="UniProtKB-KW"/>
</dbReference>
<evidence type="ECO:0000256" key="1">
    <source>
        <dbReference type="ARBA" id="ARBA00006247"/>
    </source>
</evidence>
<keyword evidence="3" id="KW-0479">Metal-binding</keyword>
<evidence type="ECO:0000313" key="7">
    <source>
        <dbReference type="Proteomes" id="UP000050430"/>
    </source>
</evidence>
<dbReference type="PANTHER" id="PTHR45962:SF1">
    <property type="entry name" value="N-FATTY-ACYL-AMINO ACID SYNTHASE_HYDROLASE PM20D1"/>
    <property type="match status" value="1"/>
</dbReference>
<name>A0A0N8GKT4_9CHLR</name>
<dbReference type="Gene3D" id="3.40.630.10">
    <property type="entry name" value="Zn peptidases"/>
    <property type="match status" value="1"/>
</dbReference>
<proteinExistence type="inferred from homology"/>